<dbReference type="GO" id="GO:0000011">
    <property type="term" value="P:vacuole inheritance"/>
    <property type="evidence" value="ECO:0007669"/>
    <property type="project" value="InterPro"/>
</dbReference>
<proteinExistence type="predicted"/>
<name>A0A875S2D2_EENNA</name>
<accession>A0A875S2D2</accession>
<reference evidence="1" key="1">
    <citation type="submission" date="2020-10" db="EMBL/GenBank/DDBJ databases">
        <authorList>
            <person name="Roach M.J.R."/>
        </authorList>
    </citation>
    <scope>NUCLEOTIDE SEQUENCE</scope>
    <source>
        <strain evidence="1">CBS 1945</strain>
    </source>
</reference>
<dbReference type="EMBL" id="CP064812">
    <property type="protein sequence ID" value="QPG74242.1"/>
    <property type="molecule type" value="Genomic_DNA"/>
</dbReference>
<dbReference type="Proteomes" id="UP000662931">
    <property type="component" value="Chromosome 1"/>
</dbReference>
<organism evidence="1 2">
    <name type="scientific">Eeniella nana</name>
    <name type="common">Yeast</name>
    <name type="synonym">Brettanomyces nanus</name>
    <dbReference type="NCBI Taxonomy" id="13502"/>
    <lineage>
        <taxon>Eukaryota</taxon>
        <taxon>Fungi</taxon>
        <taxon>Dikarya</taxon>
        <taxon>Ascomycota</taxon>
        <taxon>Saccharomycotina</taxon>
        <taxon>Pichiomycetes</taxon>
        <taxon>Pichiales</taxon>
        <taxon>Pichiaceae</taxon>
        <taxon>Brettanomyces</taxon>
    </lineage>
</organism>
<keyword evidence="2" id="KW-1185">Reference proteome</keyword>
<dbReference type="GeneID" id="62194968"/>
<dbReference type="Pfam" id="PF17321">
    <property type="entry name" value="Vac17"/>
    <property type="match status" value="1"/>
</dbReference>
<sequence length="728" mass="81436">MPTIDQLIDQLGILTQRSEQQLNSNEQISSQLHTLQSQIIDREYTIEELAAKHENSQIFLQHLASLSLRCDFLDKQLTGLEGSSHTDTSISATCNLGLKEFKDWKENSLNWMTAETTYENLSLEYNYLIKQLNIANKRYEGYRNGDNVINSEDASDLPASTSATDISTDSLFSSKQTSLVTNSSSSFSEVLPRAPKRRLLKMESFLSIPYEQEGIYQIKSDDSSRPLLKQFRIPSIVLENNERAAAANGAPLKLREASNLPVLHESEYEESFQSRCHLKHHISLPETVNVPETMCTAESTLKTIDIEEKDTDNSTKPGKTSDLSWFFDHLDAKSQPCMPKETLRHFVSYDTGLKRSSSKHFNFNDFSFIGDVDLTNDTTELRYDKSSVIDSSQSITTVKHSHIDEEAVGMTASSMNSDDSYGHEEVLPVDFLSPQSQSSSLGETQIYENIDTYIANLKKKDIERKLHKSRSHDSIFNDYGKNDRGRVSHLRNTDLKAQTLKWLKPCVPIVSPSDASFQRPVVEKSEPVITVSSSFRKLKLETNPINTTAATSAFPWFFKSEPHTKQEAPVHPQQLRHQMSMSLTSRKEMASSTTTPIDIVASGSYVPQSHNHWWESIIPDSAMITSETGKLIGQPAARSLANNTGTGASMNHSALSCSTSFEPRRLVLNKIMGRITPNGSYSTMLIGGNGRKIIRHGYGSDFHTNVLSSRVSHAALREALESDMGGLK</sequence>
<dbReference type="OrthoDB" id="3987925at2759"/>
<gene>
    <name evidence="1" type="ORF">FOA43_001567</name>
</gene>
<dbReference type="AlphaFoldDB" id="A0A875S2D2"/>
<dbReference type="GO" id="GO:0043495">
    <property type="term" value="F:protein-membrane adaptor activity"/>
    <property type="evidence" value="ECO:0007669"/>
    <property type="project" value="InterPro"/>
</dbReference>
<evidence type="ECO:0000313" key="2">
    <source>
        <dbReference type="Proteomes" id="UP000662931"/>
    </source>
</evidence>
<dbReference type="InterPro" id="IPR035293">
    <property type="entry name" value="Vac17"/>
</dbReference>
<dbReference type="RefSeq" id="XP_038777807.1">
    <property type="nucleotide sequence ID" value="XM_038921879.1"/>
</dbReference>
<evidence type="ECO:0000313" key="1">
    <source>
        <dbReference type="EMBL" id="QPG74242.1"/>
    </source>
</evidence>
<protein>
    <submittedName>
        <fullName evidence="1">Uncharacterized protein</fullName>
    </submittedName>
</protein>
<dbReference type="KEGG" id="bnn:FOA43_001567"/>